<name>A0A453M0J1_AEGTS</name>
<dbReference type="Gramene" id="AET5Gv20993800.6">
    <property type="protein sequence ID" value="AET5Gv20993800.6"/>
    <property type="gene ID" value="AET5Gv20993800"/>
</dbReference>
<protein>
    <submittedName>
        <fullName evidence="2">Uncharacterized protein</fullName>
    </submittedName>
</protein>
<organism evidence="2 3">
    <name type="scientific">Aegilops tauschii subsp. strangulata</name>
    <name type="common">Goatgrass</name>
    <dbReference type="NCBI Taxonomy" id="200361"/>
    <lineage>
        <taxon>Eukaryota</taxon>
        <taxon>Viridiplantae</taxon>
        <taxon>Streptophyta</taxon>
        <taxon>Embryophyta</taxon>
        <taxon>Tracheophyta</taxon>
        <taxon>Spermatophyta</taxon>
        <taxon>Magnoliopsida</taxon>
        <taxon>Liliopsida</taxon>
        <taxon>Poales</taxon>
        <taxon>Poaceae</taxon>
        <taxon>BOP clade</taxon>
        <taxon>Pooideae</taxon>
        <taxon>Triticodae</taxon>
        <taxon>Triticeae</taxon>
        <taxon>Triticinae</taxon>
        <taxon>Aegilops</taxon>
    </lineage>
</organism>
<keyword evidence="1" id="KW-1133">Transmembrane helix</keyword>
<keyword evidence="1" id="KW-0812">Transmembrane</keyword>
<reference evidence="2" key="3">
    <citation type="journal article" date="2017" name="Nature">
        <title>Genome sequence of the progenitor of the wheat D genome Aegilops tauschii.</title>
        <authorList>
            <person name="Luo M.C."/>
            <person name="Gu Y.Q."/>
            <person name="Puiu D."/>
            <person name="Wang H."/>
            <person name="Twardziok S.O."/>
            <person name="Deal K.R."/>
            <person name="Huo N."/>
            <person name="Zhu T."/>
            <person name="Wang L."/>
            <person name="Wang Y."/>
            <person name="McGuire P.E."/>
            <person name="Liu S."/>
            <person name="Long H."/>
            <person name="Ramasamy R.K."/>
            <person name="Rodriguez J.C."/>
            <person name="Van S.L."/>
            <person name="Yuan L."/>
            <person name="Wang Z."/>
            <person name="Xia Z."/>
            <person name="Xiao L."/>
            <person name="Anderson O.D."/>
            <person name="Ouyang S."/>
            <person name="Liang Y."/>
            <person name="Zimin A.V."/>
            <person name="Pertea G."/>
            <person name="Qi P."/>
            <person name="Bennetzen J.L."/>
            <person name="Dai X."/>
            <person name="Dawson M.W."/>
            <person name="Muller H.G."/>
            <person name="Kugler K."/>
            <person name="Rivarola-Duarte L."/>
            <person name="Spannagl M."/>
            <person name="Mayer K.F.X."/>
            <person name="Lu F.H."/>
            <person name="Bevan M.W."/>
            <person name="Leroy P."/>
            <person name="Li P."/>
            <person name="You F.M."/>
            <person name="Sun Q."/>
            <person name="Liu Z."/>
            <person name="Lyons E."/>
            <person name="Wicker T."/>
            <person name="Salzberg S.L."/>
            <person name="Devos K.M."/>
            <person name="Dvorak J."/>
        </authorList>
    </citation>
    <scope>NUCLEOTIDE SEQUENCE [LARGE SCALE GENOMIC DNA]</scope>
    <source>
        <strain evidence="2">cv. AL8/78</strain>
    </source>
</reference>
<keyword evidence="1" id="KW-0472">Membrane</keyword>
<feature type="transmembrane region" description="Helical" evidence="1">
    <location>
        <begin position="49"/>
        <end position="71"/>
    </location>
</feature>
<dbReference type="Gramene" id="AET5Gv20993800.19">
    <property type="protein sequence ID" value="AET5Gv20993800.19"/>
    <property type="gene ID" value="AET5Gv20993800"/>
</dbReference>
<reference evidence="2" key="5">
    <citation type="journal article" date="2021" name="G3 (Bethesda)">
        <title>Aegilops tauschii genome assembly Aet v5.0 features greater sequence contiguity and improved annotation.</title>
        <authorList>
            <person name="Wang L."/>
            <person name="Zhu T."/>
            <person name="Rodriguez J.C."/>
            <person name="Deal K.R."/>
            <person name="Dubcovsky J."/>
            <person name="McGuire P.E."/>
            <person name="Lux T."/>
            <person name="Spannagl M."/>
            <person name="Mayer K.F.X."/>
            <person name="Baldrich P."/>
            <person name="Meyers B.C."/>
            <person name="Huo N."/>
            <person name="Gu Y.Q."/>
            <person name="Zhou H."/>
            <person name="Devos K.M."/>
            <person name="Bennetzen J.L."/>
            <person name="Unver T."/>
            <person name="Budak H."/>
            <person name="Gulick P.J."/>
            <person name="Galiba G."/>
            <person name="Kalapos B."/>
            <person name="Nelson D.R."/>
            <person name="Li P."/>
            <person name="You F.M."/>
            <person name="Luo M.C."/>
            <person name="Dvorak J."/>
        </authorList>
    </citation>
    <scope>NUCLEOTIDE SEQUENCE [LARGE SCALE GENOMIC DNA]</scope>
    <source>
        <strain evidence="2">cv. AL8/78</strain>
    </source>
</reference>
<dbReference type="AlphaFoldDB" id="A0A453M0J1"/>
<keyword evidence="3" id="KW-1185">Reference proteome</keyword>
<evidence type="ECO:0000256" key="1">
    <source>
        <dbReference type="SAM" id="Phobius"/>
    </source>
</evidence>
<evidence type="ECO:0000313" key="3">
    <source>
        <dbReference type="Proteomes" id="UP000015105"/>
    </source>
</evidence>
<proteinExistence type="predicted"/>
<evidence type="ECO:0000313" key="2">
    <source>
        <dbReference type="EnsemblPlants" id="AET5Gv20993800.6"/>
    </source>
</evidence>
<reference evidence="2" key="4">
    <citation type="submission" date="2019-03" db="UniProtKB">
        <authorList>
            <consortium name="EnsemblPlants"/>
        </authorList>
    </citation>
    <scope>IDENTIFICATION</scope>
</reference>
<dbReference type="Gramene" id="AET5Gv20993800.24">
    <property type="protein sequence ID" value="AET5Gv20993800.24"/>
    <property type="gene ID" value="AET5Gv20993800"/>
</dbReference>
<dbReference type="EnsemblPlants" id="AET5Gv20993800.19">
    <property type="protein sequence ID" value="AET5Gv20993800.19"/>
    <property type="gene ID" value="AET5Gv20993800"/>
</dbReference>
<reference evidence="3" key="1">
    <citation type="journal article" date="2014" name="Science">
        <title>Ancient hybridizations among the ancestral genomes of bread wheat.</title>
        <authorList>
            <consortium name="International Wheat Genome Sequencing Consortium,"/>
            <person name="Marcussen T."/>
            <person name="Sandve S.R."/>
            <person name="Heier L."/>
            <person name="Spannagl M."/>
            <person name="Pfeifer M."/>
            <person name="Jakobsen K.S."/>
            <person name="Wulff B.B."/>
            <person name="Steuernagel B."/>
            <person name="Mayer K.F."/>
            <person name="Olsen O.A."/>
        </authorList>
    </citation>
    <scope>NUCLEOTIDE SEQUENCE [LARGE SCALE GENOMIC DNA]</scope>
    <source>
        <strain evidence="3">cv. AL8/78</strain>
    </source>
</reference>
<dbReference type="EnsemblPlants" id="AET5Gv20993800.24">
    <property type="protein sequence ID" value="AET5Gv20993800.24"/>
    <property type="gene ID" value="AET5Gv20993800"/>
</dbReference>
<sequence length="123" mass="13722">MAFQSQCSAPLLKPLLAQVSASPSLNRCRLQICLTPICSLHKLVISGHISFFILLASCLMTFFVPPILVYVRGVADFTDFFYVIASSNGNLSNGRFVKWKFKPVYDLVRNLYILVCVVTLSSK</sequence>
<dbReference type="EnsemblPlants" id="AET5Gv20993800.6">
    <property type="protein sequence ID" value="AET5Gv20993800.6"/>
    <property type="gene ID" value="AET5Gv20993800"/>
</dbReference>
<dbReference type="Proteomes" id="UP000015105">
    <property type="component" value="Chromosome 5D"/>
</dbReference>
<accession>A0A453M0J1</accession>
<reference evidence="3" key="2">
    <citation type="journal article" date="2017" name="Nat. Plants">
        <title>The Aegilops tauschii genome reveals multiple impacts of transposons.</title>
        <authorList>
            <person name="Zhao G."/>
            <person name="Zou C."/>
            <person name="Li K."/>
            <person name="Wang K."/>
            <person name="Li T."/>
            <person name="Gao L."/>
            <person name="Zhang X."/>
            <person name="Wang H."/>
            <person name="Yang Z."/>
            <person name="Liu X."/>
            <person name="Jiang W."/>
            <person name="Mao L."/>
            <person name="Kong X."/>
            <person name="Jiao Y."/>
            <person name="Jia J."/>
        </authorList>
    </citation>
    <scope>NUCLEOTIDE SEQUENCE [LARGE SCALE GENOMIC DNA]</scope>
    <source>
        <strain evidence="3">cv. AL8/78</strain>
    </source>
</reference>